<keyword evidence="3" id="KW-0862">Zinc</keyword>
<dbReference type="Pfam" id="PF01841">
    <property type="entry name" value="Transglut_core"/>
    <property type="match status" value="1"/>
</dbReference>
<dbReference type="SMART" id="SM00460">
    <property type="entry name" value="TGc"/>
    <property type="match status" value="1"/>
</dbReference>
<dbReference type="EMBL" id="BLLK01000020">
    <property type="protein sequence ID" value="GFH44665.1"/>
    <property type="molecule type" value="Genomic_DNA"/>
</dbReference>
<dbReference type="InterPro" id="IPR038765">
    <property type="entry name" value="Papain-like_cys_pep_sf"/>
</dbReference>
<dbReference type="PANTHER" id="PTHR12143:SF19">
    <property type="entry name" value="PEPTIDE-N(4)-(N-ACETYL-BETA-GLUCOSAMINYL)ASPARAGINE AMIDASE"/>
    <property type="match status" value="1"/>
</dbReference>
<dbReference type="Proteomes" id="UP001054902">
    <property type="component" value="Unassembled WGS sequence"/>
</dbReference>
<dbReference type="InterPro" id="IPR002931">
    <property type="entry name" value="Transglutaminase-like"/>
</dbReference>
<protein>
    <recommendedName>
        <fullName evidence="4">Transglutaminase-like domain-containing protein</fullName>
    </recommendedName>
</protein>
<dbReference type="GO" id="GO:0006516">
    <property type="term" value="P:glycoprotein catabolic process"/>
    <property type="evidence" value="ECO:0007669"/>
    <property type="project" value="TreeGrafter"/>
</dbReference>
<dbReference type="InterPro" id="IPR050883">
    <property type="entry name" value="PNGase"/>
</dbReference>
<gene>
    <name evidence="5" type="ORF">CTEN210_01139</name>
</gene>
<evidence type="ECO:0000256" key="2">
    <source>
        <dbReference type="ARBA" id="ARBA00022723"/>
    </source>
</evidence>
<dbReference type="SUPFAM" id="SSF143503">
    <property type="entry name" value="PUG domain-like"/>
    <property type="match status" value="1"/>
</dbReference>
<dbReference type="GO" id="GO:0000224">
    <property type="term" value="F:peptide-N4-(N-acetyl-beta-glucosaminyl)asparagine amidase activity"/>
    <property type="evidence" value="ECO:0007669"/>
    <property type="project" value="TreeGrafter"/>
</dbReference>
<reference evidence="5 6" key="1">
    <citation type="journal article" date="2021" name="Sci. Rep.">
        <title>The genome of the diatom Chaetoceros tenuissimus carries an ancient integrated fragment of an extant virus.</title>
        <authorList>
            <person name="Hongo Y."/>
            <person name="Kimura K."/>
            <person name="Takaki Y."/>
            <person name="Yoshida Y."/>
            <person name="Baba S."/>
            <person name="Kobayashi G."/>
            <person name="Nagasaki K."/>
            <person name="Hano T."/>
            <person name="Tomaru Y."/>
        </authorList>
    </citation>
    <scope>NUCLEOTIDE SEQUENCE [LARGE SCALE GENOMIC DNA]</scope>
    <source>
        <strain evidence="5 6">NIES-3715</strain>
    </source>
</reference>
<comment type="similarity">
    <text evidence="1">Belongs to the transglutaminase-like superfamily. PNGase family.</text>
</comment>
<name>A0AAD3CGF8_9STRA</name>
<sequence length="627" mass="71564">MNDQLTTKIRSGLSTVRKWEENPSLLLQCRQQIPIDELTAPNSSYAKPSDKNYQGDELLLKRLTVYFQSTMTWVNNPPCELCSSENTTCRNVRPALLKEEHEGEASRVEIYYCKNCNAETTNFPRYNSPKTLMKTKKGRCGEYANLFGFTCRALGFQVRYILDFTDHVWTEVYSPRLGRWIMCDSCEGVIDAESMYEKGWGKKLNCVLAFTTTYIADVTRRYTRQFTSPEFQQRRREVCPSGEVHSAMLIAQFNYELRLSSGLNEKQLEELDLRIANETEFLDATENMMEWNDDYNLGRQSGNMEWKLARGEAGDLNAMGSRSSATDGKDVVSVVTTSTIALTKQEMANRSTLTLRKEVDTVPTNVYTRLPENNMSFVDQMNASPSTKKEIFMKFIQETSDDERWSQVIGYCTKPNKPIYLLTKDSYPFQKKMDWDTYHLVPSSLSVEDEKISADGEAMDVDNENEETKSEPPKMLTKEEQANRVKELFATFVKDGMAPNEAGRQAILALSKELALLKAKIANAQKRLEEKAVFDPKHIGLEKATIELVLKYIQNVEENPCTPKFRFLKFANIMFDDVVTAKGGLEFCKYLGFDIYFADVDYVATIPVAANIALMKTTALEVLEKLN</sequence>
<dbReference type="Gene3D" id="2.20.25.10">
    <property type="match status" value="1"/>
</dbReference>
<evidence type="ECO:0000256" key="3">
    <source>
        <dbReference type="ARBA" id="ARBA00022833"/>
    </source>
</evidence>
<accession>A0AAD3CGF8</accession>
<feature type="domain" description="Transglutaminase-like" evidence="4">
    <location>
        <begin position="132"/>
        <end position="187"/>
    </location>
</feature>
<dbReference type="PANTHER" id="PTHR12143">
    <property type="entry name" value="PEPTIDE N-GLYCANASE PNGASE -RELATED"/>
    <property type="match status" value="1"/>
</dbReference>
<organism evidence="5 6">
    <name type="scientific">Chaetoceros tenuissimus</name>
    <dbReference type="NCBI Taxonomy" id="426638"/>
    <lineage>
        <taxon>Eukaryota</taxon>
        <taxon>Sar</taxon>
        <taxon>Stramenopiles</taxon>
        <taxon>Ochrophyta</taxon>
        <taxon>Bacillariophyta</taxon>
        <taxon>Coscinodiscophyceae</taxon>
        <taxon>Chaetocerotophycidae</taxon>
        <taxon>Chaetocerotales</taxon>
        <taxon>Chaetocerotaceae</taxon>
        <taxon>Chaetoceros</taxon>
    </lineage>
</organism>
<dbReference type="InterPro" id="IPR036339">
    <property type="entry name" value="PUB-like_dom_sf"/>
</dbReference>
<dbReference type="GO" id="GO:0046872">
    <property type="term" value="F:metal ion binding"/>
    <property type="evidence" value="ECO:0007669"/>
    <property type="project" value="UniProtKB-KW"/>
</dbReference>
<proteinExistence type="inferred from homology"/>
<evidence type="ECO:0000313" key="5">
    <source>
        <dbReference type="EMBL" id="GFH44665.1"/>
    </source>
</evidence>
<keyword evidence="2" id="KW-0479">Metal-binding</keyword>
<dbReference type="AlphaFoldDB" id="A0AAD3CGF8"/>
<dbReference type="CDD" id="cd09212">
    <property type="entry name" value="PUB"/>
    <property type="match status" value="1"/>
</dbReference>
<dbReference type="Gene3D" id="3.10.620.30">
    <property type="match status" value="1"/>
</dbReference>
<dbReference type="SUPFAM" id="SSF54001">
    <property type="entry name" value="Cysteine proteinases"/>
    <property type="match status" value="1"/>
</dbReference>
<dbReference type="GO" id="GO:0005829">
    <property type="term" value="C:cytosol"/>
    <property type="evidence" value="ECO:0007669"/>
    <property type="project" value="TreeGrafter"/>
</dbReference>
<dbReference type="Gene3D" id="1.20.58.2190">
    <property type="match status" value="1"/>
</dbReference>
<evidence type="ECO:0000313" key="6">
    <source>
        <dbReference type="Proteomes" id="UP001054902"/>
    </source>
</evidence>
<evidence type="ECO:0000259" key="4">
    <source>
        <dbReference type="SMART" id="SM00460"/>
    </source>
</evidence>
<dbReference type="GO" id="GO:0005634">
    <property type="term" value="C:nucleus"/>
    <property type="evidence" value="ECO:0007669"/>
    <property type="project" value="TreeGrafter"/>
</dbReference>
<comment type="caution">
    <text evidence="5">The sequence shown here is derived from an EMBL/GenBank/DDBJ whole genome shotgun (WGS) entry which is preliminary data.</text>
</comment>
<evidence type="ECO:0000256" key="1">
    <source>
        <dbReference type="ARBA" id="ARBA00009390"/>
    </source>
</evidence>
<keyword evidence="6" id="KW-1185">Reference proteome</keyword>